<dbReference type="AlphaFoldDB" id="A0A9N7MSN4"/>
<dbReference type="OrthoDB" id="1600564at2759"/>
<sequence>EKLGIKPVLPAYLDPNLQDEDILTGVSFASGASGYDPITSKLTSTISLSDQIEMFKEYTTRLKKIVGEEKSSQIVRESLIALITGSNDLTFTYFLTLERRTHYDIPSYIDLLLNFAITFIEELYDLGVRRIGIFGLPPIGWMPSQRTLWGGLKRKPVNEYNQIAELFNTKLSDELGSLNKQYPEAKIIYVDVYNPALDIIQNPKKYGFEIADKGCCGTGLFEVGFLCKSACGNRPTAPPPSPSIPPPPEPSNMPPTNIQAGYPPPPAGLCAALSSAFLRLGSHSRLLRQHHHIGDVELIGNLPEKSSTL</sequence>
<evidence type="ECO:0000313" key="4">
    <source>
        <dbReference type="EMBL" id="CAA0818550.1"/>
    </source>
</evidence>
<evidence type="ECO:0000256" key="1">
    <source>
        <dbReference type="ARBA" id="ARBA00008668"/>
    </source>
</evidence>
<organism evidence="4 5">
    <name type="scientific">Striga hermonthica</name>
    <name type="common">Purple witchweed</name>
    <name type="synonym">Buchnera hermonthica</name>
    <dbReference type="NCBI Taxonomy" id="68872"/>
    <lineage>
        <taxon>Eukaryota</taxon>
        <taxon>Viridiplantae</taxon>
        <taxon>Streptophyta</taxon>
        <taxon>Embryophyta</taxon>
        <taxon>Tracheophyta</taxon>
        <taxon>Spermatophyta</taxon>
        <taxon>Magnoliopsida</taxon>
        <taxon>eudicotyledons</taxon>
        <taxon>Gunneridae</taxon>
        <taxon>Pentapetalae</taxon>
        <taxon>asterids</taxon>
        <taxon>lamiids</taxon>
        <taxon>Lamiales</taxon>
        <taxon>Orobanchaceae</taxon>
        <taxon>Buchnereae</taxon>
        <taxon>Striga</taxon>
    </lineage>
</organism>
<reference evidence="4" key="1">
    <citation type="submission" date="2019-12" db="EMBL/GenBank/DDBJ databases">
        <authorList>
            <person name="Scholes J."/>
        </authorList>
    </citation>
    <scope>NUCLEOTIDE SEQUENCE</scope>
</reference>
<dbReference type="Pfam" id="PF00657">
    <property type="entry name" value="Lipase_GDSL"/>
    <property type="match status" value="1"/>
</dbReference>
<evidence type="ECO:0000256" key="2">
    <source>
        <dbReference type="ARBA" id="ARBA00022729"/>
    </source>
</evidence>
<dbReference type="Proteomes" id="UP001153555">
    <property type="component" value="Unassembled WGS sequence"/>
</dbReference>
<dbReference type="InterPro" id="IPR036514">
    <property type="entry name" value="SGNH_hydro_sf"/>
</dbReference>
<name>A0A9N7MSN4_STRHE</name>
<keyword evidence="2" id="KW-0732">Signal</keyword>
<proteinExistence type="inferred from homology"/>
<comment type="similarity">
    <text evidence="1">Belongs to the 'GDSL' lipolytic enzyme family.</text>
</comment>
<feature type="non-terminal residue" evidence="4">
    <location>
        <position position="309"/>
    </location>
</feature>
<dbReference type="InterPro" id="IPR050592">
    <property type="entry name" value="GDSL_lipolytic_enzyme"/>
</dbReference>
<feature type="compositionally biased region" description="Pro residues" evidence="3">
    <location>
        <begin position="236"/>
        <end position="253"/>
    </location>
</feature>
<dbReference type="PANTHER" id="PTHR45642">
    <property type="entry name" value="GDSL ESTERASE/LIPASE EXL3"/>
    <property type="match status" value="1"/>
</dbReference>
<gene>
    <name evidence="4" type="ORF">SHERM_00320</name>
</gene>
<protein>
    <submittedName>
        <fullName evidence="4">GDSL esterase/lipase EXL3</fullName>
    </submittedName>
</protein>
<comment type="caution">
    <text evidence="4">The sequence shown here is derived from an EMBL/GenBank/DDBJ whole genome shotgun (WGS) entry which is preliminary data.</text>
</comment>
<dbReference type="EMBL" id="CACSLK010017224">
    <property type="protein sequence ID" value="CAA0818550.1"/>
    <property type="molecule type" value="Genomic_DNA"/>
</dbReference>
<evidence type="ECO:0000313" key="5">
    <source>
        <dbReference type="Proteomes" id="UP001153555"/>
    </source>
</evidence>
<dbReference type="GO" id="GO:0016788">
    <property type="term" value="F:hydrolase activity, acting on ester bonds"/>
    <property type="evidence" value="ECO:0007669"/>
    <property type="project" value="InterPro"/>
</dbReference>
<dbReference type="InterPro" id="IPR035669">
    <property type="entry name" value="SGNH_plant_lipase-like"/>
</dbReference>
<dbReference type="Gene3D" id="3.40.50.1110">
    <property type="entry name" value="SGNH hydrolase"/>
    <property type="match status" value="1"/>
</dbReference>
<evidence type="ECO:0000256" key="3">
    <source>
        <dbReference type="SAM" id="MobiDB-lite"/>
    </source>
</evidence>
<dbReference type="InterPro" id="IPR001087">
    <property type="entry name" value="GDSL"/>
</dbReference>
<dbReference type="PANTHER" id="PTHR45642:SF139">
    <property type="entry name" value="SGNH HYDROLASE-TYPE ESTERASE DOMAIN-CONTAINING PROTEIN"/>
    <property type="match status" value="1"/>
</dbReference>
<feature type="region of interest" description="Disordered" evidence="3">
    <location>
        <begin position="236"/>
        <end position="260"/>
    </location>
</feature>
<dbReference type="CDD" id="cd01837">
    <property type="entry name" value="SGNH_plant_lipase_like"/>
    <property type="match status" value="1"/>
</dbReference>
<keyword evidence="5" id="KW-1185">Reference proteome</keyword>
<accession>A0A9N7MSN4</accession>